<dbReference type="Proteomes" id="UP000282087">
    <property type="component" value="Unassembled WGS sequence"/>
</dbReference>
<reference evidence="4 5" key="1">
    <citation type="submission" date="2018-06" db="EMBL/GenBank/DDBJ databases">
        <title>Comparative genomics of downy mildews reveals potential adaptations to biotrophy.</title>
        <authorList>
            <person name="Fletcher K."/>
            <person name="Klosterman S.J."/>
            <person name="Derevnina L."/>
            <person name="Martin F."/>
            <person name="Koike S."/>
            <person name="Reyes Chin-Wo S."/>
            <person name="Mou B."/>
            <person name="Michelmore R."/>
        </authorList>
    </citation>
    <scope>NUCLEOTIDE SEQUENCE [LARGE SCALE GENOMIC DNA]</scope>
    <source>
        <strain evidence="3 5">R13</strain>
        <strain evidence="2 4">R14</strain>
    </source>
</reference>
<feature type="coiled-coil region" evidence="1">
    <location>
        <begin position="35"/>
        <end position="94"/>
    </location>
</feature>
<accession>A0A3M6VVR8</accession>
<evidence type="ECO:0008006" key="6">
    <source>
        <dbReference type="Google" id="ProtNLM"/>
    </source>
</evidence>
<dbReference type="AlphaFoldDB" id="A0A3M6VVR8"/>
<comment type="caution">
    <text evidence="2">The sequence shown here is derived from an EMBL/GenBank/DDBJ whole genome shotgun (WGS) entry which is preliminary data.</text>
</comment>
<evidence type="ECO:0000313" key="3">
    <source>
        <dbReference type="EMBL" id="RQM18461.1"/>
    </source>
</evidence>
<dbReference type="Proteomes" id="UP000286097">
    <property type="component" value="Unassembled WGS sequence"/>
</dbReference>
<keyword evidence="4" id="KW-1185">Reference proteome</keyword>
<dbReference type="Pfam" id="PF14712">
    <property type="entry name" value="Snapin_Pallidin"/>
    <property type="match status" value="1"/>
</dbReference>
<evidence type="ECO:0000313" key="2">
    <source>
        <dbReference type="EMBL" id="RMX70046.1"/>
    </source>
</evidence>
<dbReference type="InterPro" id="IPR028119">
    <property type="entry name" value="Snapin/Pallidin/Snn1"/>
</dbReference>
<name>A0A3M6VVR8_9STRA</name>
<keyword evidence="1" id="KW-0175">Coiled coil</keyword>
<protein>
    <recommendedName>
        <fullName evidence="6">Biogenesis of lysosome-related organelles complex 1 subunit 7</fullName>
    </recommendedName>
</protein>
<evidence type="ECO:0000313" key="4">
    <source>
        <dbReference type="Proteomes" id="UP000282087"/>
    </source>
</evidence>
<evidence type="ECO:0000313" key="5">
    <source>
        <dbReference type="Proteomes" id="UP000286097"/>
    </source>
</evidence>
<dbReference type="OrthoDB" id="77797at2759"/>
<organism evidence="2 4">
    <name type="scientific">Peronospora effusa</name>
    <dbReference type="NCBI Taxonomy" id="542832"/>
    <lineage>
        <taxon>Eukaryota</taxon>
        <taxon>Sar</taxon>
        <taxon>Stramenopiles</taxon>
        <taxon>Oomycota</taxon>
        <taxon>Peronosporomycetes</taxon>
        <taxon>Peronosporales</taxon>
        <taxon>Peronosporaceae</taxon>
        <taxon>Peronospora</taxon>
    </lineage>
</organism>
<evidence type="ECO:0000256" key="1">
    <source>
        <dbReference type="SAM" id="Coils"/>
    </source>
</evidence>
<gene>
    <name evidence="3" type="ORF">DD237_001790</name>
    <name evidence="2" type="ORF">DD238_000893</name>
</gene>
<dbReference type="EMBL" id="QKXF01000054">
    <property type="protein sequence ID" value="RQM18461.1"/>
    <property type="molecule type" value="Genomic_DNA"/>
</dbReference>
<sequence length="119" mass="13753">MAMMEDASFAQGMFVTLWPKVERCHNYVELLVTAQEKLQKTIDQLITGLDEAEKAEGCSLVSYADRLRNFPARVERLQKKLERIENRLLAMKESRNYKMPSMVECSTEKKSVGFTDPLF</sequence>
<dbReference type="EMBL" id="QLLG01000007">
    <property type="protein sequence ID" value="RMX70046.1"/>
    <property type="molecule type" value="Genomic_DNA"/>
</dbReference>
<proteinExistence type="predicted"/>
<dbReference type="VEuPathDB" id="FungiDB:DD237_001790"/>